<dbReference type="AlphaFoldDB" id="A0A1R1F3L0"/>
<dbReference type="NCBIfam" id="NF046071">
    <property type="entry name" value="B1-4RhmsylTfaseCps2T"/>
    <property type="match status" value="1"/>
</dbReference>
<keyword evidence="2" id="KW-0808">Transferase</keyword>
<proteinExistence type="predicted"/>
<accession>A0A1R1F3L0</accession>
<organism evidence="2 3">
    <name type="scientific">Paenibacillus rhizosphaerae</name>
    <dbReference type="NCBI Taxonomy" id="297318"/>
    <lineage>
        <taxon>Bacteria</taxon>
        <taxon>Bacillati</taxon>
        <taxon>Bacillota</taxon>
        <taxon>Bacilli</taxon>
        <taxon>Bacillales</taxon>
        <taxon>Paenibacillaceae</taxon>
        <taxon>Paenibacillus</taxon>
    </lineage>
</organism>
<dbReference type="PANTHER" id="PTHR46401:SF8">
    <property type="entry name" value="BLL6006 PROTEIN"/>
    <property type="match status" value="1"/>
</dbReference>
<feature type="domain" description="DUF1972" evidence="1">
    <location>
        <begin position="1"/>
        <end position="186"/>
    </location>
</feature>
<dbReference type="SUPFAM" id="SSF53756">
    <property type="entry name" value="UDP-Glycosyltransferase/glycogen phosphorylase"/>
    <property type="match status" value="1"/>
</dbReference>
<dbReference type="GO" id="GO:0016757">
    <property type="term" value="F:glycosyltransferase activity"/>
    <property type="evidence" value="ECO:0007669"/>
    <property type="project" value="TreeGrafter"/>
</dbReference>
<dbReference type="RefSeq" id="WP_076168496.1">
    <property type="nucleotide sequence ID" value="NZ_MRTP01000001.1"/>
</dbReference>
<keyword evidence="3" id="KW-1185">Reference proteome</keyword>
<dbReference type="Proteomes" id="UP000187172">
    <property type="component" value="Unassembled WGS sequence"/>
</dbReference>
<gene>
    <name evidence="2" type="ORF">BK138_08940</name>
</gene>
<dbReference type="InterPro" id="IPR015393">
    <property type="entry name" value="DUF1972"/>
</dbReference>
<evidence type="ECO:0000313" key="2">
    <source>
        <dbReference type="EMBL" id="OMF58620.1"/>
    </source>
</evidence>
<comment type="caution">
    <text evidence="2">The sequence shown here is derived from an EMBL/GenBank/DDBJ whole genome shotgun (WGS) entry which is preliminary data.</text>
</comment>
<dbReference type="STRING" id="297318.BK138_08940"/>
<name>A0A1R1F3L0_9BACL</name>
<evidence type="ECO:0000259" key="1">
    <source>
        <dbReference type="Pfam" id="PF09314"/>
    </source>
</evidence>
<dbReference type="Gene3D" id="3.40.50.2000">
    <property type="entry name" value="Glycogen Phosphorylase B"/>
    <property type="match status" value="2"/>
</dbReference>
<protein>
    <submittedName>
        <fullName evidence="2">Glycosyl transferase</fullName>
    </submittedName>
</protein>
<dbReference type="EMBL" id="MRTP01000001">
    <property type="protein sequence ID" value="OMF58620.1"/>
    <property type="molecule type" value="Genomic_DNA"/>
</dbReference>
<reference evidence="2 3" key="1">
    <citation type="submission" date="2016-11" db="EMBL/GenBank/DDBJ databases">
        <title>Paenibacillus species isolates.</title>
        <authorList>
            <person name="Beno S.M."/>
        </authorList>
    </citation>
    <scope>NUCLEOTIDE SEQUENCE [LARGE SCALE GENOMIC DNA]</scope>
    <source>
        <strain evidence="2 3">FSL R5-0378</strain>
    </source>
</reference>
<dbReference type="PANTHER" id="PTHR46401">
    <property type="entry name" value="GLYCOSYLTRANSFERASE WBBK-RELATED"/>
    <property type="match status" value="1"/>
</dbReference>
<evidence type="ECO:0000313" key="3">
    <source>
        <dbReference type="Proteomes" id="UP000187172"/>
    </source>
</evidence>
<dbReference type="Pfam" id="PF09314">
    <property type="entry name" value="DUF1972"/>
    <property type="match status" value="1"/>
</dbReference>
<sequence length="409" mass="47091">MKHVFIVGSKGIPAKYGGFETFVDQLTGRKTDGDTTYHVACLSDRKAEEFMYQDARCFPVHTPKMGSARAVVYDVLSLLECLKYIKTHRLENSIVYVLACRIGPVFYILKRQLEKLGVAVFVNPDGHEWKRGKWSAPVKRYWKWSERLMVKHADLLVCDSRGIEQYIHDMYARYEPNTTFIAYGADVTPSPLDDEDHRFTDWMDRFGLSKYGYYLVIGRFVPENNYELMIREFMKSGTAKDLVIVTGVQQQPFYEELRQRTGFDSDPRIKFVGTVYDQPLLKKIREQAYGYCHGHEVGGTNPSLLESLASTRLNLLFDVVFNREVGGESCHYFSNESGALSRLIDEAESWSHEELEELGERAKHRIRSLYSWDHIVQSYETLFQGNDYVRAKQAGGSRLARTKGTTTPL</sequence>